<evidence type="ECO:0000256" key="1">
    <source>
        <dbReference type="PIRNR" id="PIRNR001365"/>
    </source>
</evidence>
<comment type="caution">
    <text evidence="2">The sequence shown here is derived from an EMBL/GenBank/DDBJ whole genome shotgun (WGS) entry which is preliminary data.</text>
</comment>
<evidence type="ECO:0000313" key="3">
    <source>
        <dbReference type="Proteomes" id="UP001583193"/>
    </source>
</evidence>
<evidence type="ECO:0008006" key="4">
    <source>
        <dbReference type="Google" id="ProtNLM"/>
    </source>
</evidence>
<comment type="similarity">
    <text evidence="1">Belongs to the DapA family.</text>
</comment>
<reference evidence="2 3" key="1">
    <citation type="journal article" date="2024" name="IMA Fungus">
        <title>IMA Genome - F19 : A genome assembly and annotation guide to empower mycologists, including annotated draft genome sequences of Ceratocystis pirilliformis, Diaporthe australafricana, Fusarium ophioides, Paecilomyces lecythidis, and Sporothrix stenoceras.</title>
        <authorList>
            <person name="Aylward J."/>
            <person name="Wilson A.M."/>
            <person name="Visagie C.M."/>
            <person name="Spraker J."/>
            <person name="Barnes I."/>
            <person name="Buitendag C."/>
            <person name="Ceriani C."/>
            <person name="Del Mar Angel L."/>
            <person name="du Plessis D."/>
            <person name="Fuchs T."/>
            <person name="Gasser K."/>
            <person name="Kramer D."/>
            <person name="Li W."/>
            <person name="Munsamy K."/>
            <person name="Piso A."/>
            <person name="Price J.L."/>
            <person name="Sonnekus B."/>
            <person name="Thomas C."/>
            <person name="van der Nest A."/>
            <person name="van Dijk A."/>
            <person name="van Heerden A."/>
            <person name="van Vuuren N."/>
            <person name="Yilmaz N."/>
            <person name="Duong T.A."/>
            <person name="van der Merwe N.A."/>
            <person name="Wingfield M.J."/>
            <person name="Wingfield B.D."/>
        </authorList>
    </citation>
    <scope>NUCLEOTIDE SEQUENCE [LARGE SCALE GENOMIC DNA]</scope>
    <source>
        <strain evidence="2 3">CMW 18167</strain>
    </source>
</reference>
<dbReference type="InterPro" id="IPR013785">
    <property type="entry name" value="Aldolase_TIM"/>
</dbReference>
<gene>
    <name evidence="2" type="ORF">Plec18167_003984</name>
</gene>
<dbReference type="SUPFAM" id="SSF51569">
    <property type="entry name" value="Aldolase"/>
    <property type="match status" value="1"/>
</dbReference>
<keyword evidence="3" id="KW-1185">Reference proteome</keyword>
<dbReference type="Gene3D" id="3.20.20.70">
    <property type="entry name" value="Aldolase class I"/>
    <property type="match status" value="1"/>
</dbReference>
<dbReference type="PIRSF" id="PIRSF001365">
    <property type="entry name" value="DHDPS"/>
    <property type="match status" value="1"/>
</dbReference>
<dbReference type="PANTHER" id="PTHR12128">
    <property type="entry name" value="DIHYDRODIPICOLINATE SYNTHASE"/>
    <property type="match status" value="1"/>
</dbReference>
<keyword evidence="1" id="KW-0456">Lyase</keyword>
<protein>
    <recommendedName>
        <fullName evidence="4">Dihydrodipicolinate synthase</fullName>
    </recommendedName>
</protein>
<sequence length="314" mass="33534">MTVPTPPPFGIYPPVVTFFKEDETVDYDAFSKHLERLLDGGVTGLVIHGSNGEASHLLHEERAEMIRVARRIADQRKKATVIIAGCSAPSVRETLLFIEEAKQAGADYALVLPPSFWPAVMTKPVIKNFYVDVAAKSSLPIIIYNFPVVSGGLDLDSDLITDIATSSPNIVGVKLSCGNVGKVARLSSSFDRSRFAPFGGKADFLLPGLIAGSHGAIAVLANLTPKALSKVISLYDAGNVAEAKELQAKLSHADWTLSTLGVSGTKLATQKFFEYGSPRTRTPFVTVGKDAIGVKALEKLQAVIDVENGIKANL</sequence>
<dbReference type="EMBL" id="JAVDPF010000010">
    <property type="protein sequence ID" value="KAL1879527.1"/>
    <property type="molecule type" value="Genomic_DNA"/>
</dbReference>
<dbReference type="Pfam" id="PF00701">
    <property type="entry name" value="DHDPS"/>
    <property type="match status" value="1"/>
</dbReference>
<dbReference type="InterPro" id="IPR002220">
    <property type="entry name" value="DapA-like"/>
</dbReference>
<evidence type="ECO:0000313" key="2">
    <source>
        <dbReference type="EMBL" id="KAL1879527.1"/>
    </source>
</evidence>
<name>A0ABR3XU65_9EURO</name>
<dbReference type="PRINTS" id="PR00146">
    <property type="entry name" value="DHPICSNTHASE"/>
</dbReference>
<dbReference type="PANTHER" id="PTHR12128:SF47">
    <property type="entry name" value="DIHYDRODIPICOLINATE SYNTHASE-RELATED"/>
    <property type="match status" value="1"/>
</dbReference>
<dbReference type="Proteomes" id="UP001583193">
    <property type="component" value="Unassembled WGS sequence"/>
</dbReference>
<organism evidence="2 3">
    <name type="scientific">Paecilomyces lecythidis</name>
    <dbReference type="NCBI Taxonomy" id="3004212"/>
    <lineage>
        <taxon>Eukaryota</taxon>
        <taxon>Fungi</taxon>
        <taxon>Dikarya</taxon>
        <taxon>Ascomycota</taxon>
        <taxon>Pezizomycotina</taxon>
        <taxon>Eurotiomycetes</taxon>
        <taxon>Eurotiomycetidae</taxon>
        <taxon>Eurotiales</taxon>
        <taxon>Thermoascaceae</taxon>
        <taxon>Paecilomyces</taxon>
    </lineage>
</organism>
<accession>A0ABR3XU65</accession>
<proteinExistence type="inferred from homology"/>
<dbReference type="CDD" id="cd00408">
    <property type="entry name" value="DHDPS-like"/>
    <property type="match status" value="1"/>
</dbReference>
<dbReference type="SMART" id="SM01130">
    <property type="entry name" value="DHDPS"/>
    <property type="match status" value="1"/>
</dbReference>